<keyword evidence="2 7" id="KW-0378">Hydrolase</keyword>
<evidence type="ECO:0000256" key="1">
    <source>
        <dbReference type="ARBA" id="ARBA00000822"/>
    </source>
</evidence>
<evidence type="ECO:0000259" key="11">
    <source>
        <dbReference type="PROSITE" id="PS51910"/>
    </source>
</evidence>
<evidence type="ECO:0000256" key="4">
    <source>
        <dbReference type="ARBA" id="ARBA00023277"/>
    </source>
</evidence>
<dbReference type="GO" id="GO:0008843">
    <property type="term" value="F:endochitinase activity"/>
    <property type="evidence" value="ECO:0007669"/>
    <property type="project" value="UniProtKB-EC"/>
</dbReference>
<dbReference type="InterPro" id="IPR011583">
    <property type="entry name" value="Chitinase_II/V-like_cat"/>
</dbReference>
<keyword evidence="5 7" id="KW-0326">Glycosidase</keyword>
<name>A0A9P6RUN4_9FUNG</name>
<dbReference type="InterPro" id="IPR001579">
    <property type="entry name" value="Glyco_hydro_18_chit_AS"/>
</dbReference>
<dbReference type="AlphaFoldDB" id="A0A9P6RUN4"/>
<dbReference type="PROSITE" id="PS01095">
    <property type="entry name" value="GH18_1"/>
    <property type="match status" value="1"/>
</dbReference>
<dbReference type="InterPro" id="IPR001223">
    <property type="entry name" value="Glyco_hydro18_cat"/>
</dbReference>
<feature type="region of interest" description="Disordered" evidence="9">
    <location>
        <begin position="421"/>
        <end position="450"/>
    </location>
</feature>
<dbReference type="Pfam" id="PF00704">
    <property type="entry name" value="Glyco_hydro_18"/>
    <property type="match status" value="1"/>
</dbReference>
<dbReference type="PANTHER" id="PTHR11177">
    <property type="entry name" value="CHITINASE"/>
    <property type="match status" value="1"/>
</dbReference>
<dbReference type="Gene3D" id="3.20.20.80">
    <property type="entry name" value="Glycosidases"/>
    <property type="match status" value="1"/>
</dbReference>
<reference evidence="12" key="1">
    <citation type="journal article" date="2020" name="Fungal Divers.">
        <title>Resolving the Mortierellaceae phylogeny through synthesis of multi-gene phylogenetics and phylogenomics.</title>
        <authorList>
            <person name="Vandepol N."/>
            <person name="Liber J."/>
            <person name="Desiro A."/>
            <person name="Na H."/>
            <person name="Kennedy M."/>
            <person name="Barry K."/>
            <person name="Grigoriev I.V."/>
            <person name="Miller A.N."/>
            <person name="O'Donnell K."/>
            <person name="Stajich J.E."/>
            <person name="Bonito G."/>
        </authorList>
    </citation>
    <scope>NUCLEOTIDE SEQUENCE</scope>
    <source>
        <strain evidence="12">REB-010B</strain>
    </source>
</reference>
<comment type="similarity">
    <text evidence="8">Belongs to the glycosyl hydrolase 18 family.</text>
</comment>
<evidence type="ECO:0000313" key="13">
    <source>
        <dbReference type="Proteomes" id="UP000738325"/>
    </source>
</evidence>
<dbReference type="GO" id="GO:0006032">
    <property type="term" value="P:chitin catabolic process"/>
    <property type="evidence" value="ECO:0007669"/>
    <property type="project" value="UniProtKB-KW"/>
</dbReference>
<dbReference type="PANTHER" id="PTHR11177:SF333">
    <property type="entry name" value="CHITINASE"/>
    <property type="match status" value="1"/>
</dbReference>
<evidence type="ECO:0000313" key="12">
    <source>
        <dbReference type="EMBL" id="KAG0330372.1"/>
    </source>
</evidence>
<keyword evidence="10" id="KW-0732">Signal</keyword>
<evidence type="ECO:0000256" key="9">
    <source>
        <dbReference type="SAM" id="MobiDB-lite"/>
    </source>
</evidence>
<dbReference type="InterPro" id="IPR029070">
    <property type="entry name" value="Chitinase_insertion_sf"/>
</dbReference>
<dbReference type="InterPro" id="IPR017853">
    <property type="entry name" value="GH"/>
</dbReference>
<evidence type="ECO:0000256" key="3">
    <source>
        <dbReference type="ARBA" id="ARBA00023024"/>
    </source>
</evidence>
<comment type="caution">
    <text evidence="12">The sequence shown here is derived from an EMBL/GenBank/DDBJ whole genome shotgun (WGS) entry which is preliminary data.</text>
</comment>
<evidence type="ECO:0000256" key="10">
    <source>
        <dbReference type="SAM" id="SignalP"/>
    </source>
</evidence>
<evidence type="ECO:0000256" key="8">
    <source>
        <dbReference type="RuleBase" id="RU004453"/>
    </source>
</evidence>
<accession>A0A9P6RUN4</accession>
<comment type="catalytic activity">
    <reaction evidence="1">
        <text>Random endo-hydrolysis of N-acetyl-beta-D-glucosaminide (1-&gt;4)-beta-linkages in chitin and chitodextrins.</text>
        <dbReference type="EC" id="3.2.1.14"/>
    </reaction>
</comment>
<evidence type="ECO:0000256" key="6">
    <source>
        <dbReference type="ARBA" id="ARBA00023326"/>
    </source>
</evidence>
<evidence type="ECO:0000256" key="5">
    <source>
        <dbReference type="ARBA" id="ARBA00023295"/>
    </source>
</evidence>
<dbReference type="SUPFAM" id="SSF51445">
    <property type="entry name" value="(Trans)glycosidases"/>
    <property type="match status" value="1"/>
</dbReference>
<feature type="domain" description="GH18" evidence="11">
    <location>
        <begin position="21"/>
        <end position="413"/>
    </location>
</feature>
<proteinExistence type="inferred from homology"/>
<dbReference type="SMART" id="SM00636">
    <property type="entry name" value="Glyco_18"/>
    <property type="match status" value="1"/>
</dbReference>
<evidence type="ECO:0000256" key="2">
    <source>
        <dbReference type="ARBA" id="ARBA00022801"/>
    </source>
</evidence>
<dbReference type="GO" id="GO:0008061">
    <property type="term" value="F:chitin binding"/>
    <property type="evidence" value="ECO:0007669"/>
    <property type="project" value="InterPro"/>
</dbReference>
<dbReference type="EMBL" id="JAAAIP010000003">
    <property type="protein sequence ID" value="KAG0330372.1"/>
    <property type="molecule type" value="Genomic_DNA"/>
</dbReference>
<dbReference type="Gene3D" id="3.10.50.10">
    <property type="match status" value="1"/>
</dbReference>
<dbReference type="Proteomes" id="UP000738325">
    <property type="component" value="Unassembled WGS sequence"/>
</dbReference>
<keyword evidence="13" id="KW-1185">Reference proteome</keyword>
<dbReference type="InterPro" id="IPR050314">
    <property type="entry name" value="Glycosyl_Hydrlase_18"/>
</dbReference>
<keyword evidence="4" id="KW-0119">Carbohydrate metabolism</keyword>
<organism evidence="12 13">
    <name type="scientific">Dissophora globulifera</name>
    <dbReference type="NCBI Taxonomy" id="979702"/>
    <lineage>
        <taxon>Eukaryota</taxon>
        <taxon>Fungi</taxon>
        <taxon>Fungi incertae sedis</taxon>
        <taxon>Mucoromycota</taxon>
        <taxon>Mortierellomycotina</taxon>
        <taxon>Mortierellomycetes</taxon>
        <taxon>Mortierellales</taxon>
        <taxon>Mortierellaceae</taxon>
        <taxon>Dissophora</taxon>
    </lineage>
</organism>
<dbReference type="GO" id="GO:0000272">
    <property type="term" value="P:polysaccharide catabolic process"/>
    <property type="evidence" value="ECO:0007669"/>
    <property type="project" value="UniProtKB-KW"/>
</dbReference>
<keyword evidence="3" id="KW-0146">Chitin degradation</keyword>
<feature type="compositionally biased region" description="Low complexity" evidence="9">
    <location>
        <begin position="421"/>
        <end position="443"/>
    </location>
</feature>
<keyword evidence="6" id="KW-0624">Polysaccharide degradation</keyword>
<feature type="chain" id="PRO_5040142036" description="GH18 domain-containing protein" evidence="10">
    <location>
        <begin position="21"/>
        <end position="473"/>
    </location>
</feature>
<gene>
    <name evidence="12" type="ORF">BGZ99_004742</name>
</gene>
<feature type="signal peptide" evidence="10">
    <location>
        <begin position="1"/>
        <end position="20"/>
    </location>
</feature>
<evidence type="ECO:0000256" key="7">
    <source>
        <dbReference type="RuleBase" id="RU000489"/>
    </source>
</evidence>
<sequence>MILPHAVAYMALAFPALVHAQRFIGYYGKTVGDCAEQTSFAPESLPIDKYTHLNFAFALINDLGEIDRENATDVDQYRAINALKLKNPALRTALTVGGWDMKMAHYSEMVSTAEKRQKFIASAVAYVRQHGFDGLDFDWEYPSDPQRGGHDVDPENFVTFLKEMRDAANAEVLTDNRERLILSIALPGGPFHGKYFLIPRLAEYVDWFNIMAYNLHGPWESMVYCAAPLNDPANNTEYSGYSLVDAINAMAPKTVNPRKFNLGLSLSGVTFTLKDNQKTLPGSPAAGAGLEGCQEMGAMAYFEAKQLVDKMGVNSVIGASVRGDMSGKVNPIQNSALDSRHITQKPQIDDISKCMYMVVDGNQWVGFDTPETFAYKVDYLKNYGFGGVSIWSMDSDTASHDLTNSIHTSLNNGFIRTPFDNNSTATTSAGQATATAPANGATSDGIKGSGASPSREHALLLGLIASVVAPLLS</sequence>
<protein>
    <recommendedName>
        <fullName evidence="11">GH18 domain-containing protein</fullName>
    </recommendedName>
</protein>
<dbReference type="PROSITE" id="PS51910">
    <property type="entry name" value="GH18_2"/>
    <property type="match status" value="1"/>
</dbReference>
<dbReference type="OrthoDB" id="73875at2759"/>